<dbReference type="PANTHER" id="PTHR15959">
    <property type="entry name" value="SYNTAXIN-18"/>
    <property type="match status" value="1"/>
</dbReference>
<dbReference type="OrthoDB" id="342981at2759"/>
<evidence type="ECO:0000256" key="6">
    <source>
        <dbReference type="ARBA" id="ARBA00022989"/>
    </source>
</evidence>
<comment type="subcellular location">
    <subcellularLocation>
        <location evidence="1">Membrane</location>
        <topology evidence="1">Single-pass type IV membrane protein</topology>
    </subcellularLocation>
</comment>
<dbReference type="SMART" id="SM00397">
    <property type="entry name" value="t_SNARE"/>
    <property type="match status" value="1"/>
</dbReference>
<accession>A0A0J9XCA5</accession>
<evidence type="ECO:0000256" key="10">
    <source>
        <dbReference type="SAM" id="MobiDB-lite"/>
    </source>
</evidence>
<dbReference type="GO" id="GO:0031201">
    <property type="term" value="C:SNARE complex"/>
    <property type="evidence" value="ECO:0007669"/>
    <property type="project" value="TreeGrafter"/>
</dbReference>
<feature type="compositionally biased region" description="Basic and acidic residues" evidence="10">
    <location>
        <begin position="193"/>
        <end position="206"/>
    </location>
</feature>
<keyword evidence="6 11" id="KW-1133">Transmembrane helix</keyword>
<dbReference type="Gene3D" id="1.20.5.110">
    <property type="match status" value="1"/>
</dbReference>
<evidence type="ECO:0000313" key="13">
    <source>
        <dbReference type="EMBL" id="CDO54468.1"/>
    </source>
</evidence>
<feature type="coiled-coil region" evidence="9">
    <location>
        <begin position="223"/>
        <end position="250"/>
    </location>
</feature>
<evidence type="ECO:0000256" key="7">
    <source>
        <dbReference type="ARBA" id="ARBA00023054"/>
    </source>
</evidence>
<feature type="domain" description="T-SNARE coiled-coil homology" evidence="12">
    <location>
        <begin position="249"/>
        <end position="296"/>
    </location>
</feature>
<dbReference type="Proteomes" id="UP000242525">
    <property type="component" value="Unassembled WGS sequence"/>
</dbReference>
<comment type="similarity">
    <text evidence="2">Belongs to the syntaxin family.</text>
</comment>
<sequence length="326" mass="37810">MPDITNIYFETARSFQEKSKKKGTQLYVPHKSDVFTRECLKVDESINELALYLERIRASYLSLGKRVANHGPNSANQQLTDKQRDDIDYETKMIIQQTLMRIRSLEDLERERLNKEAKNAGGISSFFVDMKQEEMKKTTTLHRAGMLWFLNDKLKRVSDRHSAQQEIRLSRQVEKTKSMLHNVGEETPLSSLRDFKPKRPSPENHYTENELPEVLRDLTPQQITQLETENNELLNELELSLNKAKAAEKSLYEISQIQSQLATHLSTQNEMIESLLDDAFQVHDDVSRGNQQLESAKTRNRRTSKIIISLSIFFAFILLFFDAITS</sequence>
<protein>
    <submittedName>
        <fullName evidence="13">Similar to Saccharomyces cerevisiae YOR075W UFE1 t-SNARE required for retrograde vesicular traffic and homotypic ER membrane fusion</fullName>
    </submittedName>
</protein>
<organism evidence="13 14">
    <name type="scientific">Geotrichum candidum</name>
    <name type="common">Oospora lactis</name>
    <name type="synonym">Dipodascus geotrichum</name>
    <dbReference type="NCBI Taxonomy" id="1173061"/>
    <lineage>
        <taxon>Eukaryota</taxon>
        <taxon>Fungi</taxon>
        <taxon>Dikarya</taxon>
        <taxon>Ascomycota</taxon>
        <taxon>Saccharomycotina</taxon>
        <taxon>Dipodascomycetes</taxon>
        <taxon>Dipodascales</taxon>
        <taxon>Dipodascaceae</taxon>
        <taxon>Geotrichum</taxon>
    </lineage>
</organism>
<dbReference type="GO" id="GO:0005783">
    <property type="term" value="C:endoplasmic reticulum"/>
    <property type="evidence" value="ECO:0007669"/>
    <property type="project" value="TreeGrafter"/>
</dbReference>
<dbReference type="AlphaFoldDB" id="A0A0J9XCA5"/>
<keyword evidence="5" id="KW-0653">Protein transport</keyword>
<evidence type="ECO:0000256" key="1">
    <source>
        <dbReference type="ARBA" id="ARBA00004211"/>
    </source>
</evidence>
<keyword evidence="7 9" id="KW-0175">Coiled coil</keyword>
<feature type="transmembrane region" description="Helical" evidence="11">
    <location>
        <begin position="306"/>
        <end position="324"/>
    </location>
</feature>
<evidence type="ECO:0000256" key="11">
    <source>
        <dbReference type="SAM" id="Phobius"/>
    </source>
</evidence>
<gene>
    <name evidence="13" type="ORF">BN980_GECA07s05257g</name>
</gene>
<dbReference type="Pfam" id="PF10496">
    <property type="entry name" value="Syntaxin-18_N"/>
    <property type="match status" value="1"/>
</dbReference>
<evidence type="ECO:0000259" key="12">
    <source>
        <dbReference type="PROSITE" id="PS50192"/>
    </source>
</evidence>
<dbReference type="SUPFAM" id="SSF47661">
    <property type="entry name" value="t-snare proteins"/>
    <property type="match status" value="1"/>
</dbReference>
<dbReference type="PANTHER" id="PTHR15959:SF0">
    <property type="entry name" value="SYNTAXIN-18"/>
    <property type="match status" value="1"/>
</dbReference>
<dbReference type="GO" id="GO:0006890">
    <property type="term" value="P:retrograde vesicle-mediated transport, Golgi to endoplasmic reticulum"/>
    <property type="evidence" value="ECO:0007669"/>
    <property type="project" value="TreeGrafter"/>
</dbReference>
<dbReference type="PROSITE" id="PS50192">
    <property type="entry name" value="T_SNARE"/>
    <property type="match status" value="1"/>
</dbReference>
<dbReference type="STRING" id="1173061.A0A0J9XCA5"/>
<evidence type="ECO:0000256" key="9">
    <source>
        <dbReference type="SAM" id="Coils"/>
    </source>
</evidence>
<evidence type="ECO:0000256" key="4">
    <source>
        <dbReference type="ARBA" id="ARBA00022692"/>
    </source>
</evidence>
<dbReference type="InterPro" id="IPR019529">
    <property type="entry name" value="Syntaxin-18_N"/>
</dbReference>
<dbReference type="GO" id="GO:0015031">
    <property type="term" value="P:protein transport"/>
    <property type="evidence" value="ECO:0007669"/>
    <property type="project" value="UniProtKB-KW"/>
</dbReference>
<evidence type="ECO:0000256" key="2">
    <source>
        <dbReference type="ARBA" id="ARBA00009063"/>
    </source>
</evidence>
<keyword evidence="8 11" id="KW-0472">Membrane</keyword>
<keyword evidence="3" id="KW-0813">Transport</keyword>
<evidence type="ECO:0000313" key="14">
    <source>
        <dbReference type="Proteomes" id="UP000242525"/>
    </source>
</evidence>
<dbReference type="InterPro" id="IPR000727">
    <property type="entry name" value="T_SNARE_dom"/>
</dbReference>
<reference evidence="13" key="1">
    <citation type="submission" date="2014-03" db="EMBL/GenBank/DDBJ databases">
        <authorList>
            <person name="Casaregola S."/>
        </authorList>
    </citation>
    <scope>NUCLEOTIDE SEQUENCE [LARGE SCALE GENOMIC DNA]</scope>
    <source>
        <strain evidence="13">CLIB 918</strain>
    </source>
</reference>
<name>A0A0J9XCA5_GEOCN</name>
<dbReference type="EMBL" id="CCBN010000007">
    <property type="protein sequence ID" value="CDO54468.1"/>
    <property type="molecule type" value="Genomic_DNA"/>
</dbReference>
<keyword evidence="14" id="KW-1185">Reference proteome</keyword>
<dbReference type="InterPro" id="IPR010989">
    <property type="entry name" value="SNARE"/>
</dbReference>
<evidence type="ECO:0000256" key="3">
    <source>
        <dbReference type="ARBA" id="ARBA00022448"/>
    </source>
</evidence>
<feature type="region of interest" description="Disordered" evidence="10">
    <location>
        <begin position="182"/>
        <end position="206"/>
    </location>
</feature>
<comment type="caution">
    <text evidence="13">The sequence shown here is derived from an EMBL/GenBank/DDBJ whole genome shotgun (WGS) entry which is preliminary data.</text>
</comment>
<evidence type="ECO:0000256" key="8">
    <source>
        <dbReference type="ARBA" id="ARBA00023136"/>
    </source>
</evidence>
<keyword evidence="4 11" id="KW-0812">Transmembrane</keyword>
<evidence type="ECO:0000256" key="5">
    <source>
        <dbReference type="ARBA" id="ARBA00022927"/>
    </source>
</evidence>
<proteinExistence type="inferred from homology"/>